<name>A0A7C3ZMR4_9CYAN</name>
<reference evidence="1" key="1">
    <citation type="journal article" date="2020" name="mSystems">
        <title>Genome- and Community-Level Interaction Insights into Carbon Utilization and Element Cycling Functions of Hydrothermarchaeota in Hydrothermal Sediment.</title>
        <authorList>
            <person name="Zhou Z."/>
            <person name="Liu Y."/>
            <person name="Xu W."/>
            <person name="Pan J."/>
            <person name="Luo Z.H."/>
            <person name="Li M."/>
        </authorList>
    </citation>
    <scope>NUCLEOTIDE SEQUENCE [LARGE SCALE GENOMIC DNA]</scope>
    <source>
        <strain evidence="1">SpSt-374</strain>
    </source>
</reference>
<proteinExistence type="predicted"/>
<comment type="caution">
    <text evidence="1">The sequence shown here is derived from an EMBL/GenBank/DDBJ whole genome shotgun (WGS) entry which is preliminary data.</text>
</comment>
<dbReference type="EMBL" id="DSPX01000199">
    <property type="protein sequence ID" value="HGG02802.1"/>
    <property type="molecule type" value="Genomic_DNA"/>
</dbReference>
<sequence length="80" mass="9112">MTSVFNSIKERIELGHRHQIPVESKLIMLGEIIYAAGRGDLIPKEARELENLLGLRQVVQNYDAVREQGFFGELVEDMAE</sequence>
<gene>
    <name evidence="1" type="ORF">ENR15_19710</name>
</gene>
<protein>
    <submittedName>
        <fullName evidence="1">Uncharacterized protein</fullName>
    </submittedName>
</protein>
<organism evidence="1">
    <name type="scientific">Planktothricoides sp. SpSt-374</name>
    <dbReference type="NCBI Taxonomy" id="2282167"/>
    <lineage>
        <taxon>Bacteria</taxon>
        <taxon>Bacillati</taxon>
        <taxon>Cyanobacteriota</taxon>
        <taxon>Cyanophyceae</taxon>
        <taxon>Oscillatoriophycideae</taxon>
        <taxon>Oscillatoriales</taxon>
        <taxon>Oscillatoriaceae</taxon>
        <taxon>Planktothricoides</taxon>
    </lineage>
</organism>
<evidence type="ECO:0000313" key="1">
    <source>
        <dbReference type="EMBL" id="HGG02802.1"/>
    </source>
</evidence>
<dbReference type="AlphaFoldDB" id="A0A7C3ZMR4"/>
<accession>A0A7C3ZMR4</accession>